<dbReference type="Proteomes" id="UP000199032">
    <property type="component" value="Unassembled WGS sequence"/>
</dbReference>
<organism evidence="2 3">
    <name type="scientific">Candidatus Nitrospira nitrosa</name>
    <dbReference type="NCBI Taxonomy" id="1742972"/>
    <lineage>
        <taxon>Bacteria</taxon>
        <taxon>Pseudomonadati</taxon>
        <taxon>Nitrospirota</taxon>
        <taxon>Nitrospiria</taxon>
        <taxon>Nitrospirales</taxon>
        <taxon>Nitrospiraceae</taxon>
        <taxon>Nitrospira</taxon>
    </lineage>
</organism>
<gene>
    <name evidence="2" type="ORF">COMA1_11593</name>
</gene>
<feature type="compositionally biased region" description="Polar residues" evidence="1">
    <location>
        <begin position="1"/>
        <end position="15"/>
    </location>
</feature>
<keyword evidence="3" id="KW-1185">Reference proteome</keyword>
<dbReference type="EMBL" id="CZQA01000001">
    <property type="protein sequence ID" value="CUS34239.1"/>
    <property type="molecule type" value="Genomic_DNA"/>
</dbReference>
<accession>A0A0S4LAP1</accession>
<reference evidence="2 3" key="1">
    <citation type="submission" date="2015-10" db="EMBL/GenBank/DDBJ databases">
        <authorList>
            <person name="Gilbert D.G."/>
        </authorList>
    </citation>
    <scope>NUCLEOTIDE SEQUENCE [LARGE SCALE GENOMIC DNA]</scope>
    <source>
        <strain evidence="2">COMA1</strain>
    </source>
</reference>
<proteinExistence type="predicted"/>
<sequence length="49" mass="4886">MLTHALDSQLSTVTPSDIKGGAKMEAANLRPALGPGGGSPSRTSHTPTA</sequence>
<dbReference type="AlphaFoldDB" id="A0A0S4LAP1"/>
<feature type="compositionally biased region" description="Polar residues" evidence="1">
    <location>
        <begin position="40"/>
        <end position="49"/>
    </location>
</feature>
<evidence type="ECO:0000313" key="2">
    <source>
        <dbReference type="EMBL" id="CUS34239.1"/>
    </source>
</evidence>
<evidence type="ECO:0000256" key="1">
    <source>
        <dbReference type="SAM" id="MobiDB-lite"/>
    </source>
</evidence>
<name>A0A0S4LAP1_9BACT</name>
<evidence type="ECO:0000313" key="3">
    <source>
        <dbReference type="Proteomes" id="UP000199032"/>
    </source>
</evidence>
<feature type="region of interest" description="Disordered" evidence="1">
    <location>
        <begin position="1"/>
        <end position="49"/>
    </location>
</feature>
<protein>
    <submittedName>
        <fullName evidence="2">Uncharacterized protein</fullName>
    </submittedName>
</protein>